<keyword evidence="1" id="KW-0472">Membrane</keyword>
<organism evidence="3 4">
    <name type="scientific">Caenorhabditis briggsae</name>
    <dbReference type="NCBI Taxonomy" id="6238"/>
    <lineage>
        <taxon>Eukaryota</taxon>
        <taxon>Metazoa</taxon>
        <taxon>Ecdysozoa</taxon>
        <taxon>Nematoda</taxon>
        <taxon>Chromadorea</taxon>
        <taxon>Rhabditida</taxon>
        <taxon>Rhabditina</taxon>
        <taxon>Rhabditomorpha</taxon>
        <taxon>Rhabditoidea</taxon>
        <taxon>Rhabditidae</taxon>
        <taxon>Peloderinae</taxon>
        <taxon>Caenorhabditis</taxon>
    </lineage>
</organism>
<dbReference type="Pfam" id="PF10328">
    <property type="entry name" value="7TM_GPCR_Srx"/>
    <property type="match status" value="2"/>
</dbReference>
<dbReference type="CTD" id="8578608"/>
<dbReference type="InParanoid" id="A8Y476"/>
<feature type="transmembrane region" description="Helical" evidence="1">
    <location>
        <begin position="188"/>
        <end position="211"/>
    </location>
</feature>
<proteinExistence type="predicted"/>
<protein>
    <submittedName>
        <fullName evidence="3">Protein CBG23317</fullName>
    </submittedName>
</protein>
<dbReference type="EMBL" id="HE601533">
    <property type="protein sequence ID" value="CAP39696.1"/>
    <property type="molecule type" value="Genomic_DNA"/>
</dbReference>
<evidence type="ECO:0000313" key="4">
    <source>
        <dbReference type="Proteomes" id="UP000008549"/>
    </source>
</evidence>
<keyword evidence="4" id="KW-1185">Reference proteome</keyword>
<dbReference type="Proteomes" id="UP000008549">
    <property type="component" value="Unassembled WGS sequence"/>
</dbReference>
<dbReference type="PANTHER" id="PTHR23013">
    <property type="entry name" value="SERPENTINE RECEPTOR"/>
    <property type="match status" value="1"/>
</dbReference>
<feature type="domain" description="7TM GPCR serpentine receptor class x (Srx)" evidence="2">
    <location>
        <begin position="153"/>
        <end position="286"/>
    </location>
</feature>
<reference evidence="3 4" key="1">
    <citation type="journal article" date="2003" name="PLoS Biol.">
        <title>The genome sequence of Caenorhabditis briggsae: a platform for comparative genomics.</title>
        <authorList>
            <person name="Stein L.D."/>
            <person name="Bao Z."/>
            <person name="Blasiar D."/>
            <person name="Blumenthal T."/>
            <person name="Brent M.R."/>
            <person name="Chen N."/>
            <person name="Chinwalla A."/>
            <person name="Clarke L."/>
            <person name="Clee C."/>
            <person name="Coghlan A."/>
            <person name="Coulson A."/>
            <person name="D'Eustachio P."/>
            <person name="Fitch D.H."/>
            <person name="Fulton L.A."/>
            <person name="Fulton R.E."/>
            <person name="Griffiths-Jones S."/>
            <person name="Harris T.W."/>
            <person name="Hillier L.W."/>
            <person name="Kamath R."/>
            <person name="Kuwabara P.E."/>
            <person name="Mardis E.R."/>
            <person name="Marra M.A."/>
            <person name="Miner T.L."/>
            <person name="Minx P."/>
            <person name="Mullikin J.C."/>
            <person name="Plumb R.W."/>
            <person name="Rogers J."/>
            <person name="Schein J.E."/>
            <person name="Sohrmann M."/>
            <person name="Spieth J."/>
            <person name="Stajich J.E."/>
            <person name="Wei C."/>
            <person name="Willey D."/>
            <person name="Wilson R.K."/>
            <person name="Durbin R."/>
            <person name="Waterston R.H."/>
        </authorList>
    </citation>
    <scope>NUCLEOTIDE SEQUENCE [LARGE SCALE GENOMIC DNA]</scope>
    <source>
        <strain evidence="3 4">AF16</strain>
    </source>
</reference>
<reference evidence="3 4" key="2">
    <citation type="journal article" date="2011" name="PLoS Genet.">
        <title>Caenorhabditis briggsae recombinant inbred line genotypes reveal inter-strain incompatibility and the evolution of recombination.</title>
        <authorList>
            <person name="Ross J.A."/>
            <person name="Koboldt D.C."/>
            <person name="Staisch J.E."/>
            <person name="Chamberlin H.M."/>
            <person name="Gupta B.P."/>
            <person name="Miller R.D."/>
            <person name="Baird S.E."/>
            <person name="Haag E.S."/>
        </authorList>
    </citation>
    <scope>NUCLEOTIDE SEQUENCE [LARGE SCALE GENOMIC DNA]</scope>
    <source>
        <strain evidence="3 4">AF16</strain>
    </source>
</reference>
<evidence type="ECO:0000259" key="2">
    <source>
        <dbReference type="Pfam" id="PF10328"/>
    </source>
</evidence>
<dbReference type="PANTHER" id="PTHR23013:SF27">
    <property type="entry name" value="G-PROTEIN COUPLED RECEPTORS FAMILY 1 PROFILE DOMAIN-CONTAINING PROTEIN"/>
    <property type="match status" value="1"/>
</dbReference>
<dbReference type="RefSeq" id="XP_002636613.1">
    <property type="nucleotide sequence ID" value="XM_002636567.1"/>
</dbReference>
<feature type="domain" description="7TM GPCR serpentine receptor class x (Srx)" evidence="2">
    <location>
        <begin position="23"/>
        <end position="102"/>
    </location>
</feature>
<keyword evidence="1" id="KW-1133">Transmembrane helix</keyword>
<dbReference type="HOGENOM" id="CLU_855871_0_0_1"/>
<evidence type="ECO:0000313" key="3">
    <source>
        <dbReference type="EMBL" id="CAP39696.1"/>
    </source>
</evidence>
<evidence type="ECO:0000256" key="1">
    <source>
        <dbReference type="SAM" id="Phobius"/>
    </source>
</evidence>
<name>A8Y476_CAEBR</name>
<dbReference type="AlphaFoldDB" id="A8Y476"/>
<sequence length="325" mass="37489">MTSNASAVGSLVEVSAFNDELSLLAATLILTTRNNGSIMDKEARIKMKRNIILFFQTMLQDSLYLIDLTFTFKLNGLSTHRFWTFISGTLVWECIHSVDGYFFQPNHGRRVQLHQSFEFSCCYANHYEDILHTHQLSNPGSSISPTPCILEMSIKLYKGCHALYSTKNLAWSYDDSEQCDFVDDALDIIFYTFIAMSILNTITFVKILHFYRKRNANQDKETKKRMRKNTIHFLQTMLQDSLYLIDLTFTFRLSSWSDHRVWRYVSGTLIWELLHSTDGFVMVMFNERLSFIKKTIQNSSTIPVIAGPKNLRQGTISASTIPSTK</sequence>
<dbReference type="GeneID" id="8578608"/>
<dbReference type="InterPro" id="IPR019430">
    <property type="entry name" value="7TM_GPCR_serpentine_rcpt_Srx"/>
</dbReference>
<dbReference type="STRING" id="6238.A8Y476"/>
<dbReference type="KEGG" id="cbr:CBG_23317"/>
<accession>A8Y476</accession>
<keyword evidence="1" id="KW-0812">Transmembrane</keyword>
<gene>
    <name evidence="3" type="ORF">CBG23317</name>
    <name evidence="3" type="ORF">CBG_23317</name>
</gene>